<name>A0ABQ2SYU1_STRBA</name>
<gene>
    <name evidence="4" type="ORF">GCM10010253_15500</name>
</gene>
<dbReference type="PANTHER" id="PTHR30290:SF65">
    <property type="entry name" value="MONOACYL PHOSPHATIDYLINOSITOL TETRAMANNOSIDE-BINDING PROTEIN LPQW-RELATED"/>
    <property type="match status" value="1"/>
</dbReference>
<dbReference type="SUPFAM" id="SSF53850">
    <property type="entry name" value="Periplasmic binding protein-like II"/>
    <property type="match status" value="2"/>
</dbReference>
<feature type="domain" description="Solute-binding protein family 5" evidence="3">
    <location>
        <begin position="118"/>
        <end position="293"/>
    </location>
</feature>
<evidence type="ECO:0000313" key="4">
    <source>
        <dbReference type="EMBL" id="GGS42366.1"/>
    </source>
</evidence>
<dbReference type="RefSeq" id="WP_199887769.1">
    <property type="nucleotide sequence ID" value="NZ_BMSZ01000003.1"/>
</dbReference>
<evidence type="ECO:0000256" key="1">
    <source>
        <dbReference type="SAM" id="MobiDB-lite"/>
    </source>
</evidence>
<protein>
    <submittedName>
        <fullName evidence="4">Lipoprotein</fullName>
    </submittedName>
</protein>
<dbReference type="PANTHER" id="PTHR30290">
    <property type="entry name" value="PERIPLASMIC BINDING COMPONENT OF ABC TRANSPORTER"/>
    <property type="match status" value="1"/>
</dbReference>
<dbReference type="Pfam" id="PF00496">
    <property type="entry name" value="SBP_bac_5"/>
    <property type="match status" value="2"/>
</dbReference>
<comment type="caution">
    <text evidence="4">The sequence shown here is derived from an EMBL/GenBank/DDBJ whole genome shotgun (WGS) entry which is preliminary data.</text>
</comment>
<evidence type="ECO:0000259" key="3">
    <source>
        <dbReference type="Pfam" id="PF00496"/>
    </source>
</evidence>
<dbReference type="InterPro" id="IPR039424">
    <property type="entry name" value="SBP_5"/>
</dbReference>
<feature type="signal peptide" evidence="2">
    <location>
        <begin position="1"/>
        <end position="31"/>
    </location>
</feature>
<dbReference type="Gene3D" id="3.40.190.10">
    <property type="entry name" value="Periplasmic binding protein-like II"/>
    <property type="match status" value="1"/>
</dbReference>
<dbReference type="Gene3D" id="3.10.105.10">
    <property type="entry name" value="Dipeptide-binding Protein, Domain 3"/>
    <property type="match status" value="2"/>
</dbReference>
<dbReference type="Gene3D" id="3.90.76.10">
    <property type="entry name" value="Dipeptide-binding Protein, Domain 1"/>
    <property type="match status" value="1"/>
</dbReference>
<organism evidence="4 5">
    <name type="scientific">Streptomyces badius</name>
    <dbReference type="NCBI Taxonomy" id="1941"/>
    <lineage>
        <taxon>Bacteria</taxon>
        <taxon>Bacillati</taxon>
        <taxon>Actinomycetota</taxon>
        <taxon>Actinomycetes</taxon>
        <taxon>Kitasatosporales</taxon>
        <taxon>Streptomycetaceae</taxon>
        <taxon>Streptomyces</taxon>
    </lineage>
</organism>
<dbReference type="EMBL" id="BMSZ01000003">
    <property type="protein sequence ID" value="GGS42366.1"/>
    <property type="molecule type" value="Genomic_DNA"/>
</dbReference>
<keyword evidence="2" id="KW-0732">Signal</keyword>
<feature type="compositionally biased region" description="Low complexity" evidence="1">
    <location>
        <begin position="543"/>
        <end position="553"/>
    </location>
</feature>
<dbReference type="InterPro" id="IPR000914">
    <property type="entry name" value="SBP_5_dom"/>
</dbReference>
<keyword evidence="5" id="KW-1185">Reference proteome</keyword>
<feature type="compositionally biased region" description="Basic and acidic residues" evidence="1">
    <location>
        <begin position="458"/>
        <end position="521"/>
    </location>
</feature>
<evidence type="ECO:0000256" key="2">
    <source>
        <dbReference type="SAM" id="SignalP"/>
    </source>
</evidence>
<proteinExistence type="predicted"/>
<reference evidence="5" key="1">
    <citation type="journal article" date="2019" name="Int. J. Syst. Evol. Microbiol.">
        <title>The Global Catalogue of Microorganisms (GCM) 10K type strain sequencing project: providing services to taxonomists for standard genome sequencing and annotation.</title>
        <authorList>
            <consortium name="The Broad Institute Genomics Platform"/>
            <consortium name="The Broad Institute Genome Sequencing Center for Infectious Disease"/>
            <person name="Wu L."/>
            <person name="Ma J."/>
        </authorList>
    </citation>
    <scope>NUCLEOTIDE SEQUENCE [LARGE SCALE GENOMIC DNA]</scope>
    <source>
        <strain evidence="5">JCM 4350</strain>
    </source>
</reference>
<accession>A0ABQ2SYU1</accession>
<feature type="chain" id="PRO_5046456600" evidence="2">
    <location>
        <begin position="32"/>
        <end position="802"/>
    </location>
</feature>
<keyword evidence="4" id="KW-0449">Lipoprotein</keyword>
<feature type="domain" description="Solute-binding protein family 5" evidence="3">
    <location>
        <begin position="350"/>
        <end position="455"/>
    </location>
</feature>
<feature type="region of interest" description="Disordered" evidence="1">
    <location>
        <begin position="450"/>
        <end position="553"/>
    </location>
</feature>
<dbReference type="CDD" id="cd08501">
    <property type="entry name" value="PBP2_Lpqw"/>
    <property type="match status" value="1"/>
</dbReference>
<sequence length="802" mass="84755">MSHVGVPRGTVRKRRSLALLTAGVLTIPVLAGCSSGGEETSRGVPQDIAPAARETVADGATVNWAVDALPATFNAFQADADSATTRITGALLPTLFPMDRTGRPKLNPDYLESAKIIEREPKQVVLYKLNQQAVWSDGREIGAPDFVAQWRALRGKDSAFWTARNAGYERVEKIERGADDLQVRVTFSKPYADWRALFSPLYPKEITGSPDAFNDGARTTLKKTAGPFVLRSVSKSKGTVTLARNPRWWGDRAKLDTLVFRAVAAKDRTRALADGTVDVADIDAATADRIALARRDRGDNGQPLNHGPGAEITPAQALRSWAQAHGSDEDVAEIAQAAREKNRKAVVAYAAEQKALRDFVVRKSLEPAYTQLALNGESGPLADDRVRRAVARALDREELARTVLGPLGLPAKPLGSHLALAGQPGYKDGSGALGEQNTKEAQALLADAGWTRGGAAEPPKDTKAGSEAEKKGDKEDAEDGTDKDSDKKTDKGTDKDGTDKDGTDKEAAAERKKADQASADRDSEDSAASRDEGLYIVGDDNKPGAPAPATGGSASAVQVMAPARTAGVQGTALLRQAGVLGEGGAVAATDKQAGGAAGAYAPVGTAAPAAAKGQLGKDGKALTLRFVLPSGPGSQSLRSVGDKIAVMLEKIGIGTEITKVPDESYFKDHIASGAYDLALYSWPATAYPATDGRPIYAKPEPATDGSLLVEQNYTRVGTDHIDQLFDKAAAELDEKAARELMKQADARIWAAAGSIPLFQRPQLVAVDKKLANVGAFGFAAPRYQDIGFKNRQAAGSPTDRKK</sequence>
<dbReference type="Proteomes" id="UP000659767">
    <property type="component" value="Unassembled WGS sequence"/>
</dbReference>
<evidence type="ECO:0000313" key="5">
    <source>
        <dbReference type="Proteomes" id="UP000659767"/>
    </source>
</evidence>